<dbReference type="EMBL" id="DS113298">
    <property type="protein sequence ID" value="EAY12626.1"/>
    <property type="molecule type" value="Genomic_DNA"/>
</dbReference>
<dbReference type="VEuPathDB" id="TrichDB:TVAGG3_0146920"/>
<protein>
    <recommendedName>
        <fullName evidence="4">C2 domain-containing protein</fullName>
    </recommendedName>
</protein>
<feature type="compositionally biased region" description="Basic and acidic residues" evidence="1">
    <location>
        <begin position="235"/>
        <end position="244"/>
    </location>
</feature>
<feature type="region of interest" description="Disordered" evidence="1">
    <location>
        <begin position="1"/>
        <end position="66"/>
    </location>
</feature>
<evidence type="ECO:0000313" key="2">
    <source>
        <dbReference type="EMBL" id="EAY12626.1"/>
    </source>
</evidence>
<keyword evidence="3" id="KW-1185">Reference proteome</keyword>
<name>A2E3X1_TRIV3</name>
<dbReference type="AlphaFoldDB" id="A2E3X1"/>
<accession>A2E3X1</accession>
<dbReference type="OrthoDB" id="10612548at2759"/>
<dbReference type="KEGG" id="tva:4770593"/>
<dbReference type="RefSeq" id="XP_001324849.1">
    <property type="nucleotide sequence ID" value="XM_001324814.1"/>
</dbReference>
<evidence type="ECO:0008006" key="4">
    <source>
        <dbReference type="Google" id="ProtNLM"/>
    </source>
</evidence>
<reference evidence="2" key="2">
    <citation type="journal article" date="2007" name="Science">
        <title>Draft genome sequence of the sexually transmitted pathogen Trichomonas vaginalis.</title>
        <authorList>
            <person name="Carlton J.M."/>
            <person name="Hirt R.P."/>
            <person name="Silva J.C."/>
            <person name="Delcher A.L."/>
            <person name="Schatz M."/>
            <person name="Zhao Q."/>
            <person name="Wortman J.R."/>
            <person name="Bidwell S.L."/>
            <person name="Alsmark U.C.M."/>
            <person name="Besteiro S."/>
            <person name="Sicheritz-Ponten T."/>
            <person name="Noel C.J."/>
            <person name="Dacks J.B."/>
            <person name="Foster P.G."/>
            <person name="Simillion C."/>
            <person name="Van de Peer Y."/>
            <person name="Miranda-Saavedra D."/>
            <person name="Barton G.J."/>
            <person name="Westrop G.D."/>
            <person name="Mueller S."/>
            <person name="Dessi D."/>
            <person name="Fiori P.L."/>
            <person name="Ren Q."/>
            <person name="Paulsen I."/>
            <person name="Zhang H."/>
            <person name="Bastida-Corcuera F.D."/>
            <person name="Simoes-Barbosa A."/>
            <person name="Brown M.T."/>
            <person name="Hayes R.D."/>
            <person name="Mukherjee M."/>
            <person name="Okumura C.Y."/>
            <person name="Schneider R."/>
            <person name="Smith A.J."/>
            <person name="Vanacova S."/>
            <person name="Villalvazo M."/>
            <person name="Haas B.J."/>
            <person name="Pertea M."/>
            <person name="Feldblyum T.V."/>
            <person name="Utterback T.R."/>
            <person name="Shu C.L."/>
            <person name="Osoegawa K."/>
            <person name="de Jong P.J."/>
            <person name="Hrdy I."/>
            <person name="Horvathova L."/>
            <person name="Zubacova Z."/>
            <person name="Dolezal P."/>
            <person name="Malik S.B."/>
            <person name="Logsdon J.M. Jr."/>
            <person name="Henze K."/>
            <person name="Gupta A."/>
            <person name="Wang C.C."/>
            <person name="Dunne R.L."/>
            <person name="Upcroft J.A."/>
            <person name="Upcroft P."/>
            <person name="White O."/>
            <person name="Salzberg S.L."/>
            <person name="Tang P."/>
            <person name="Chiu C.-H."/>
            <person name="Lee Y.-S."/>
            <person name="Embley T.M."/>
            <person name="Coombs G.H."/>
            <person name="Mottram J.C."/>
            <person name="Tachezy J."/>
            <person name="Fraser-Liggett C.M."/>
            <person name="Johnson P.J."/>
        </authorList>
    </citation>
    <scope>NUCLEOTIDE SEQUENCE [LARGE SCALE GENOMIC DNA]</scope>
    <source>
        <strain evidence="2">G3</strain>
    </source>
</reference>
<proteinExistence type="predicted"/>
<organism evidence="2 3">
    <name type="scientific">Trichomonas vaginalis (strain ATCC PRA-98 / G3)</name>
    <dbReference type="NCBI Taxonomy" id="412133"/>
    <lineage>
        <taxon>Eukaryota</taxon>
        <taxon>Metamonada</taxon>
        <taxon>Parabasalia</taxon>
        <taxon>Trichomonadida</taxon>
        <taxon>Trichomonadidae</taxon>
        <taxon>Trichomonas</taxon>
    </lineage>
</organism>
<feature type="compositionally biased region" description="Basic residues" evidence="1">
    <location>
        <begin position="263"/>
        <end position="286"/>
    </location>
</feature>
<feature type="region of interest" description="Disordered" evidence="1">
    <location>
        <begin position="235"/>
        <end position="290"/>
    </location>
</feature>
<feature type="compositionally biased region" description="Polar residues" evidence="1">
    <location>
        <begin position="17"/>
        <end position="28"/>
    </location>
</feature>
<gene>
    <name evidence="2" type="ORF">TVAG_074540</name>
</gene>
<dbReference type="VEuPathDB" id="TrichDB:TVAG_074540"/>
<dbReference type="Proteomes" id="UP000001542">
    <property type="component" value="Unassembled WGS sequence"/>
</dbReference>
<sequence>MKTSSLLSSDFAPSDFLSGSSTNLDTFTSSLRKSNKSLKNTEEHEIDDFLPSPKRNKAKNEEEKQQPSKLFIMIHQLSNVKFPRKKTTDFFNQVYIKMRVHPDLPIIQTETVACMNASPVLNSGYQIDYSNIIPLDMSKYAITFELYCITSTGEKLLGFAILPLTLLEKKLIDEKELLFYYKNEEINFENEYKKVIGKVLITIAFGYDVHQEFFKELEKQGPHFLEITEEIVTRDPKLDEKPKEPNPFAFDHPEDKDVDTKIPKPKGKKKERTKKEKRPHRKHKHSSTNWMEKARMRGWLPPGTGLENWKEKAKENGWKPLNSIVLSEYGVQCQPYNVMITESVEIQTESQKQEKSEGSQPLDDLVELLHILNPGQENARMNDISDISEHEFKPRKKRDFGFTGTVVIADFEDQPKKTGFSILKLSDDDLDVDCCSILDKLDSEGVPEETVSNMINMTVYSSDSTPEKEQKKPKQDENEINLLGTDEFLAKYAHDSILNEIENVSTQEKSNSVLSDSDDSGSSFLIKYLKNKVNIQ</sequence>
<evidence type="ECO:0000313" key="3">
    <source>
        <dbReference type="Proteomes" id="UP000001542"/>
    </source>
</evidence>
<feature type="compositionally biased region" description="Basic and acidic residues" evidence="1">
    <location>
        <begin position="251"/>
        <end position="262"/>
    </location>
</feature>
<dbReference type="InParanoid" id="A2E3X1"/>
<evidence type="ECO:0000256" key="1">
    <source>
        <dbReference type="SAM" id="MobiDB-lite"/>
    </source>
</evidence>
<reference evidence="2" key="1">
    <citation type="submission" date="2006-10" db="EMBL/GenBank/DDBJ databases">
        <authorList>
            <person name="Amadeo P."/>
            <person name="Zhao Q."/>
            <person name="Wortman J."/>
            <person name="Fraser-Liggett C."/>
            <person name="Carlton J."/>
        </authorList>
    </citation>
    <scope>NUCLEOTIDE SEQUENCE</scope>
    <source>
        <strain evidence="2">G3</strain>
    </source>
</reference>